<dbReference type="InterPro" id="IPR013149">
    <property type="entry name" value="ADH-like_C"/>
</dbReference>
<keyword evidence="6" id="KW-0012">Acyltransferase</keyword>
<evidence type="ECO:0000256" key="4">
    <source>
        <dbReference type="ARBA" id="ARBA00022857"/>
    </source>
</evidence>
<dbReference type="SMART" id="SM00825">
    <property type="entry name" value="PKS_KS"/>
    <property type="match status" value="1"/>
</dbReference>
<dbReference type="Gene3D" id="3.40.366.10">
    <property type="entry name" value="Malonyl-Coenzyme A Acyl Carrier Protein, domain 2"/>
    <property type="match status" value="1"/>
</dbReference>
<dbReference type="InterPro" id="IPR002364">
    <property type="entry name" value="Quin_OxRdtase/zeta-crystal_CS"/>
</dbReference>
<protein>
    <submittedName>
        <fullName evidence="11">SDR family NAD(P)-dependent oxidoreductase</fullName>
    </submittedName>
</protein>
<dbReference type="Pfam" id="PF00109">
    <property type="entry name" value="ketoacyl-synt"/>
    <property type="match status" value="1"/>
</dbReference>
<dbReference type="SMART" id="SM00829">
    <property type="entry name" value="PKS_ER"/>
    <property type="match status" value="1"/>
</dbReference>
<dbReference type="InterPro" id="IPR014030">
    <property type="entry name" value="Ketoacyl_synth_N"/>
</dbReference>
<feature type="region of interest" description="C-terminal hotdog fold" evidence="7">
    <location>
        <begin position="1082"/>
        <end position="1236"/>
    </location>
</feature>
<dbReference type="InterPro" id="IPR020843">
    <property type="entry name" value="ER"/>
</dbReference>
<dbReference type="Proteomes" id="UP001413721">
    <property type="component" value="Unassembled WGS sequence"/>
</dbReference>
<dbReference type="PROSITE" id="PS00370">
    <property type="entry name" value="PEP_ENZYMES_PHOS_SITE"/>
    <property type="match status" value="1"/>
</dbReference>
<evidence type="ECO:0000259" key="10">
    <source>
        <dbReference type="PROSITE" id="PS52019"/>
    </source>
</evidence>
<keyword evidence="1" id="KW-0596">Phosphopantetheine</keyword>
<dbReference type="SMART" id="SM01294">
    <property type="entry name" value="PKS_PP_betabranch"/>
    <property type="match status" value="1"/>
</dbReference>
<evidence type="ECO:0000256" key="3">
    <source>
        <dbReference type="ARBA" id="ARBA00022679"/>
    </source>
</evidence>
<dbReference type="InterPro" id="IPR011032">
    <property type="entry name" value="GroES-like_sf"/>
</dbReference>
<dbReference type="InterPro" id="IPR042104">
    <property type="entry name" value="PKS_dehydratase_sf"/>
</dbReference>
<dbReference type="Pfam" id="PF00550">
    <property type="entry name" value="PP-binding"/>
    <property type="match status" value="1"/>
</dbReference>
<evidence type="ECO:0000256" key="1">
    <source>
        <dbReference type="ARBA" id="ARBA00022450"/>
    </source>
</evidence>
<dbReference type="InterPro" id="IPR016035">
    <property type="entry name" value="Acyl_Trfase/lysoPLipase"/>
</dbReference>
<dbReference type="InterPro" id="IPR032821">
    <property type="entry name" value="PKS_assoc"/>
</dbReference>
<dbReference type="InterPro" id="IPR001227">
    <property type="entry name" value="Ac_transferase_dom_sf"/>
</dbReference>
<gene>
    <name evidence="11" type="ORF">WG926_17175</name>
</gene>
<dbReference type="PROSITE" id="PS52004">
    <property type="entry name" value="KS3_2"/>
    <property type="match status" value="1"/>
</dbReference>
<keyword evidence="2" id="KW-0597">Phosphoprotein</keyword>
<feature type="active site" description="Proton donor; for dehydratase activity" evidence="7">
    <location>
        <position position="1149"/>
    </location>
</feature>
<dbReference type="RefSeq" id="WP_345937887.1">
    <property type="nucleotide sequence ID" value="NZ_JBBKTW010000006.1"/>
</dbReference>
<dbReference type="PROSITE" id="PS52019">
    <property type="entry name" value="PKS_MFAS_DH"/>
    <property type="match status" value="1"/>
</dbReference>
<dbReference type="CDD" id="cd05195">
    <property type="entry name" value="enoyl_red"/>
    <property type="match status" value="1"/>
</dbReference>
<feature type="domain" description="Ketosynthase family 3 (KS3)" evidence="9">
    <location>
        <begin position="29"/>
        <end position="457"/>
    </location>
</feature>
<dbReference type="PROSITE" id="PS00012">
    <property type="entry name" value="PHOSPHOPANTETHEINE"/>
    <property type="match status" value="1"/>
</dbReference>
<dbReference type="PANTHER" id="PTHR43775">
    <property type="entry name" value="FATTY ACID SYNTHASE"/>
    <property type="match status" value="1"/>
</dbReference>
<evidence type="ECO:0000259" key="9">
    <source>
        <dbReference type="PROSITE" id="PS52004"/>
    </source>
</evidence>
<dbReference type="InterPro" id="IPR020841">
    <property type="entry name" value="PKS_Beta-ketoAc_synthase_dom"/>
</dbReference>
<dbReference type="InterPro" id="IPR018201">
    <property type="entry name" value="Ketoacyl_synth_AS"/>
</dbReference>
<dbReference type="CDD" id="cd02440">
    <property type="entry name" value="AdoMet_MTases"/>
    <property type="match status" value="1"/>
</dbReference>
<dbReference type="InterPro" id="IPR050091">
    <property type="entry name" value="PKS_NRPS_Biosynth_Enz"/>
</dbReference>
<dbReference type="Pfam" id="PF21089">
    <property type="entry name" value="PKS_DH_N"/>
    <property type="match status" value="1"/>
</dbReference>
<dbReference type="InterPro" id="IPR049552">
    <property type="entry name" value="PKS_DH_N"/>
</dbReference>
<dbReference type="InterPro" id="IPR014043">
    <property type="entry name" value="Acyl_transferase_dom"/>
</dbReference>
<dbReference type="Pfam" id="PF02801">
    <property type="entry name" value="Ketoacyl-synt_C"/>
    <property type="match status" value="1"/>
</dbReference>
<dbReference type="InterPro" id="IPR016036">
    <property type="entry name" value="Malonyl_transacylase_ACP-bd"/>
</dbReference>
<organism evidence="11 12">
    <name type="scientific">Tistrella arctica</name>
    <dbReference type="NCBI Taxonomy" id="3133430"/>
    <lineage>
        <taxon>Bacteria</taxon>
        <taxon>Pseudomonadati</taxon>
        <taxon>Pseudomonadota</taxon>
        <taxon>Alphaproteobacteria</taxon>
        <taxon>Geminicoccales</taxon>
        <taxon>Geminicoccaceae</taxon>
        <taxon>Tistrella</taxon>
    </lineage>
</organism>
<dbReference type="InterPro" id="IPR009081">
    <property type="entry name" value="PP-bd_ACP"/>
</dbReference>
<evidence type="ECO:0000313" key="12">
    <source>
        <dbReference type="Proteomes" id="UP001413721"/>
    </source>
</evidence>
<dbReference type="InterPro" id="IPR013968">
    <property type="entry name" value="PKS_KR"/>
</dbReference>
<dbReference type="Gene3D" id="1.10.1200.10">
    <property type="entry name" value="ACP-like"/>
    <property type="match status" value="1"/>
</dbReference>
<dbReference type="SMART" id="SM00827">
    <property type="entry name" value="PKS_AT"/>
    <property type="match status" value="1"/>
</dbReference>
<dbReference type="InterPro" id="IPR029063">
    <property type="entry name" value="SAM-dependent_MTases_sf"/>
</dbReference>
<dbReference type="Gene3D" id="3.30.70.3290">
    <property type="match status" value="1"/>
</dbReference>
<feature type="domain" description="Carrier" evidence="8">
    <location>
        <begin position="2490"/>
        <end position="2567"/>
    </location>
</feature>
<comment type="caution">
    <text evidence="11">The sequence shown here is derived from an EMBL/GenBank/DDBJ whole genome shotgun (WGS) entry which is preliminary data.</text>
</comment>
<dbReference type="SUPFAM" id="SSF55048">
    <property type="entry name" value="Probable ACP-binding domain of malonyl-CoA ACP transacylase"/>
    <property type="match status" value="1"/>
</dbReference>
<keyword evidence="5" id="KW-0511">Multifunctional enzyme</keyword>
<dbReference type="InterPro" id="IPR013154">
    <property type="entry name" value="ADH-like_N"/>
</dbReference>
<evidence type="ECO:0000256" key="5">
    <source>
        <dbReference type="ARBA" id="ARBA00023268"/>
    </source>
</evidence>
<name>A0ABU9YMN6_9PROT</name>
<dbReference type="PROSITE" id="PS50075">
    <property type="entry name" value="CARRIER"/>
    <property type="match status" value="1"/>
</dbReference>
<dbReference type="SUPFAM" id="SSF53335">
    <property type="entry name" value="S-adenosyl-L-methionine-dependent methyltransferases"/>
    <property type="match status" value="1"/>
</dbReference>
<dbReference type="PANTHER" id="PTHR43775:SF37">
    <property type="entry name" value="SI:DKEY-61P9.11"/>
    <property type="match status" value="1"/>
</dbReference>
<dbReference type="InterPro" id="IPR013217">
    <property type="entry name" value="Methyltransf_12"/>
</dbReference>
<dbReference type="InterPro" id="IPR057326">
    <property type="entry name" value="KR_dom"/>
</dbReference>
<dbReference type="InterPro" id="IPR020806">
    <property type="entry name" value="PKS_PP-bd"/>
</dbReference>
<sequence>MNAPKDPAFKAEPLIPADVRAADAGAAPLEPIAILGIGCRLPGGADGPAAFWQMLRDRVDAVREVPADRWNAALFHHPDPASRPGTIGTRMGGFMADIDKFDPGFFGISPREAQLMDPQQRLLLEAAVDAIEDAGLGLERLDGSETGVFIGIAAYDYAEIQHGMNNRELISGHTNTGLALSIAANRISYLLNLKGPSVAVDTACSSSLVALHLACQSLRSGESRMAIVGGVNAILKPEPTIGFSRASMLSPDGRCKTFDARANGYTRGEGAGIVVLKPLSAALADGDPVYAVIRATVVNQDGHTNGMTVPGEDAQARMLATAYARAGVVPGHIQYMEAHGTGTPVGDPIEARALGRVLAQGRPAGTACVVGSVKTNIGHLEAAAGIAGLIKATLALHHRRIPSNLNFQSPNPAIDFDGLMLRVATEDQPWPENGHTARAGVNSFGFGGTNAHAVLEAAPPEAVPAIRFDDDATPLSDAAETRPVLLPVSARGAEALSGAATALADALATPALIARPLADIAAWAGARRSQHDHRLAVIAADHGEAAERLRDAAAGTAGPGIIAGRGRAASRPADPVFVFSGMGPQWWAMGRQLIAGEPLFRATIEECDALLKAAGAPWSLMDEMLRPEAQSLMAETYISQPSNFALQVGLARLWRHWGIRPSAIVGHSTGEAAAAHVAGQLDLATACTVIYHRSRVQQRASGKGRMLAAALTEAEALERIAPVADRVSIAAMNGPGILTLAGDAEPLEAIAAGLAEDGRFNRFLTVAVPFHSHHMDPLRADLEASLAAIRPTAATTPLYSTVTGARADDLPYDAAYWWRNVRQPVRFADAIRALIADGHDSFLEIGPHPVISSSVDDTAGEAGSKVRTAHSLRRQTDERSVLLTNLAQLYTAGHDIDWLAVNGDRQATTESGHRPAPVPLPAYAWQHKRYWQEAAESLDGRVGVPPHPFIGRKLASGLPLREIRIDLDRLPFLADHAVGGSVLFPGAGFIEAGIAAWTAETGSRPGSVEDIRFLKALILGADRAVKLQVALDPSTGGARILSRPLGEDDAPWALHATMTLKPQTAAHGHAQAVDLAAAAARCDQGVADRGYGAFTARGLAYGPAFQGIAALNRGAGEALARIVLPDAARGNDGAGDAAGGYTLHPSVLDACFQAVLGAIEGTAAASGAYLPVAVERLRLLAPVATDPDMVLNAHARLLTLNSKQLDADIRLTDATGRVLVEVQGFTCMALDQAGAGGRGEAAQLDRRLFAEHWVEQAAGVVATDLPAPADLVAEVTPLLPPLVDRLGRAGYYAEAQPLLDRLTATYANAAFTELGADPAALDVAAALADTVDPVHHRLLARLAAVARAEGEAARVPPESVLALIEQRHPELEPELVLIRRCGAALARVLTGAQDPLDLIFPDGAQTDAERVYRDSRSFGTYNLILEQAVRALVDRLPADRAIRVLEIGAGTGATAAHLLPALPSARTDYVFTDISTAFTAKAEQKFRDHGFVRYRLLDIEKDPAAQGFAPASFDLVIATDSLHATRAIDRTLGHATGLLRPGGLMALVELTAPPPWFDLVFGMLKGWWAFDDAEARPTHACMALPAWEAALARAGCDTVAALSDRADGGPTVHSVILARRSTSAQALPVGTDPIGAEDTGGDALDSLLGLSTMTRAKPGWLVLGDGRGVGAALARSLEECGHPVLLAGGEDARRIPALIDRAMAALPEIGGIVHLWSLDAGPTEAADMAAVEAAGAGALLDLVKSVTDPSFGNPPRLVVVTAGARRATPADPAPEAAQAPAWGFARVLTNEHPELGTVMVDLSAAADGETGAEVEALAAICAEGAGAETEITLRGARTYVARIRPETVDSLRRRALDPRPVQADTAFRLNALKLGALDNLMLTEITVPEPGPDEVEIAVAFTGLNFRDVMKVMGIYPTEGDEPLVLGDEVSGHVVRVGPGVTDLVPGDRVIAIAPGFASRTVVKRGFVARLPDGVALDGGATIPITFVTVWYALHHLARAEAGERILIHAAAGGVGLTAIQVAKRAGLEIHATAGSPEKRAFIRGLGVTHIYDSRSLDFADQIMEATGGEGVDMVLNSLAGEAIPKSLGVLRAYGRFLEIGKTDIYGNSRIGLRPFRNNLSYFAIDLDRVFRERPKLAARLMTEVAGAFAQGTDGGPALEPLPRRVWPVSRAEQAFRHMAQARHIGKIVLDMADTQARIARPLPRPLPLKADGTYLLTGGLGGFGLAVADWLVARGAGTVVLAGRSGAATPEAQAGVDRLRSGGARVRVERCDITDRAAVDAMLARIRAELPPLRGVLHAAMVLDDDHVLNLDRDRLARVTAPKVQGALNLHLATRDDPIELFMMFSSFAAMVGNPGQANYVAANQYLVALAERRRAQGLPALVVDWGAIGGVGYVAAHDEIARHFERHGLTPVQAPDALAALEALLGAGAVATGVIDIDWAKWARYLPEIARNPRYGDLPMTEGAAGGQGGGDGGEQILAQILDAAGEDRPALLQAALADRLATVLGTSADALDTSQPLADLGLDSLMAVELSCLIEDDLGVKTPAIELTQSPSLSKLTERLLTAIAP</sequence>
<dbReference type="InterPro" id="IPR049551">
    <property type="entry name" value="PKS_DH_C"/>
</dbReference>
<dbReference type="Gene3D" id="3.90.180.10">
    <property type="entry name" value="Medium-chain alcohol dehydrogenases, catalytic domain"/>
    <property type="match status" value="1"/>
</dbReference>
<dbReference type="SUPFAM" id="SSF52151">
    <property type="entry name" value="FabD/lysophospholipase-like"/>
    <property type="match status" value="1"/>
</dbReference>
<evidence type="ECO:0000256" key="7">
    <source>
        <dbReference type="PROSITE-ProRule" id="PRU01363"/>
    </source>
</evidence>
<dbReference type="Pfam" id="PF08240">
    <property type="entry name" value="ADH_N"/>
    <property type="match status" value="1"/>
</dbReference>
<dbReference type="SUPFAM" id="SSF50129">
    <property type="entry name" value="GroES-like"/>
    <property type="match status" value="1"/>
</dbReference>
<dbReference type="SMART" id="SM00822">
    <property type="entry name" value="PKS_KR"/>
    <property type="match status" value="1"/>
</dbReference>
<dbReference type="InterPro" id="IPR020807">
    <property type="entry name" value="PKS_DH"/>
</dbReference>
<dbReference type="Gene3D" id="3.40.50.150">
    <property type="entry name" value="Vaccinia Virus protein VP39"/>
    <property type="match status" value="1"/>
</dbReference>
<feature type="domain" description="PKS/mFAS DH" evidence="10">
    <location>
        <begin position="947"/>
        <end position="1236"/>
    </location>
</feature>
<dbReference type="Pfam" id="PF16197">
    <property type="entry name" value="KAsynt_C_assoc"/>
    <property type="match status" value="1"/>
</dbReference>
<dbReference type="EMBL" id="JBBKTW010000006">
    <property type="protein sequence ID" value="MEN2990054.1"/>
    <property type="molecule type" value="Genomic_DNA"/>
</dbReference>
<keyword evidence="4" id="KW-0521">NADP</keyword>
<dbReference type="PROSITE" id="PS00606">
    <property type="entry name" value="KS3_1"/>
    <property type="match status" value="1"/>
</dbReference>
<dbReference type="InterPro" id="IPR049900">
    <property type="entry name" value="PKS_mFAS_DH"/>
</dbReference>
<dbReference type="InterPro" id="IPR014031">
    <property type="entry name" value="Ketoacyl_synth_C"/>
</dbReference>
<dbReference type="PROSITE" id="PS01162">
    <property type="entry name" value="QOR_ZETA_CRYSTAL"/>
    <property type="match status" value="1"/>
</dbReference>
<dbReference type="SUPFAM" id="SSF53901">
    <property type="entry name" value="Thiolase-like"/>
    <property type="match status" value="1"/>
</dbReference>
<accession>A0ABU9YMN6</accession>
<keyword evidence="12" id="KW-1185">Reference proteome</keyword>
<dbReference type="SMART" id="SM00826">
    <property type="entry name" value="PKS_DH"/>
    <property type="match status" value="1"/>
</dbReference>
<dbReference type="Pfam" id="PF08242">
    <property type="entry name" value="Methyltransf_12"/>
    <property type="match status" value="1"/>
</dbReference>
<dbReference type="InterPro" id="IPR006162">
    <property type="entry name" value="Ppantetheine_attach_site"/>
</dbReference>
<dbReference type="CDD" id="cd00833">
    <property type="entry name" value="PKS"/>
    <property type="match status" value="1"/>
</dbReference>
<dbReference type="SUPFAM" id="SSF51735">
    <property type="entry name" value="NAD(P)-binding Rossmann-fold domains"/>
    <property type="match status" value="3"/>
</dbReference>
<dbReference type="InterPro" id="IPR018274">
    <property type="entry name" value="PEP_util_AS"/>
</dbReference>
<dbReference type="Gene3D" id="3.40.50.720">
    <property type="entry name" value="NAD(P)-binding Rossmann-like Domain"/>
    <property type="match status" value="3"/>
</dbReference>
<dbReference type="SMART" id="SM00823">
    <property type="entry name" value="PKS_PP"/>
    <property type="match status" value="1"/>
</dbReference>
<keyword evidence="3" id="KW-0808">Transferase</keyword>
<dbReference type="Gene3D" id="3.10.129.110">
    <property type="entry name" value="Polyketide synthase dehydratase"/>
    <property type="match status" value="1"/>
</dbReference>
<dbReference type="Gene3D" id="3.40.47.10">
    <property type="match status" value="1"/>
</dbReference>
<evidence type="ECO:0000256" key="6">
    <source>
        <dbReference type="ARBA" id="ARBA00023315"/>
    </source>
</evidence>
<dbReference type="InterPro" id="IPR036736">
    <property type="entry name" value="ACP-like_sf"/>
</dbReference>
<dbReference type="SUPFAM" id="SSF47336">
    <property type="entry name" value="ACP-like"/>
    <property type="match status" value="1"/>
</dbReference>
<feature type="region of interest" description="N-terminal hotdog fold" evidence="7">
    <location>
        <begin position="947"/>
        <end position="1067"/>
    </location>
</feature>
<dbReference type="InterPro" id="IPR036291">
    <property type="entry name" value="NAD(P)-bd_dom_sf"/>
</dbReference>
<evidence type="ECO:0000313" key="11">
    <source>
        <dbReference type="EMBL" id="MEN2990054.1"/>
    </source>
</evidence>
<evidence type="ECO:0000256" key="2">
    <source>
        <dbReference type="ARBA" id="ARBA00022553"/>
    </source>
</evidence>
<proteinExistence type="predicted"/>
<dbReference type="Pfam" id="PF14765">
    <property type="entry name" value="PS-DH"/>
    <property type="match status" value="1"/>
</dbReference>
<dbReference type="Pfam" id="PF00698">
    <property type="entry name" value="Acyl_transf_1"/>
    <property type="match status" value="1"/>
</dbReference>
<reference evidence="11 12" key="1">
    <citation type="submission" date="2024-03" db="EMBL/GenBank/DDBJ databases">
        <title>High-quality draft genome sequencing of Tistrella sp. BH-R2-4.</title>
        <authorList>
            <person name="Dong C."/>
        </authorList>
    </citation>
    <scope>NUCLEOTIDE SEQUENCE [LARGE SCALE GENOMIC DNA]</scope>
    <source>
        <strain evidence="11 12">BH-R2-4</strain>
    </source>
</reference>
<evidence type="ECO:0000259" key="8">
    <source>
        <dbReference type="PROSITE" id="PS50075"/>
    </source>
</evidence>
<dbReference type="InterPro" id="IPR016039">
    <property type="entry name" value="Thiolase-like"/>
</dbReference>
<dbReference type="Pfam" id="PF08659">
    <property type="entry name" value="KR"/>
    <property type="match status" value="1"/>
</dbReference>
<feature type="active site" description="Proton acceptor; for dehydratase activity" evidence="7">
    <location>
        <position position="976"/>
    </location>
</feature>
<dbReference type="Pfam" id="PF00107">
    <property type="entry name" value="ADH_zinc_N"/>
    <property type="match status" value="1"/>
</dbReference>